<proteinExistence type="inferred from homology"/>
<dbReference type="InterPro" id="IPR027413">
    <property type="entry name" value="GROEL-like_equatorial_sf"/>
</dbReference>
<dbReference type="FunFam" id="3.50.7.10:FF:000009">
    <property type="entry name" value="T-complex protein 1 subunit alpha"/>
    <property type="match status" value="1"/>
</dbReference>
<protein>
    <recommendedName>
        <fullName evidence="3">T-complex protein 1 subunit alpha</fullName>
    </recommendedName>
    <alternativeName>
        <fullName evidence="8">CCT-alpha</fullName>
    </alternativeName>
</protein>
<dbReference type="InterPro" id="IPR002423">
    <property type="entry name" value="Cpn60/GroEL/TCP-1"/>
</dbReference>
<dbReference type="GO" id="GO:0016887">
    <property type="term" value="F:ATP hydrolysis activity"/>
    <property type="evidence" value="ECO:0007669"/>
    <property type="project" value="InterPro"/>
</dbReference>
<dbReference type="CTD" id="42649"/>
<keyword evidence="7 9" id="KW-0143">Chaperone</keyword>
<reference evidence="11" key="1">
    <citation type="submission" date="2025-08" db="UniProtKB">
        <authorList>
            <consortium name="RefSeq"/>
        </authorList>
    </citation>
    <scope>IDENTIFICATION</scope>
    <source>
        <tissue evidence="11">Gonads</tissue>
    </source>
</reference>
<dbReference type="InterPro" id="IPR017998">
    <property type="entry name" value="Chaperone_TCP-1"/>
</dbReference>
<dbReference type="OrthoDB" id="496at2759"/>
<dbReference type="CDD" id="cd03335">
    <property type="entry name" value="TCP1_alpha"/>
    <property type="match status" value="1"/>
</dbReference>
<evidence type="ECO:0000256" key="3">
    <source>
        <dbReference type="ARBA" id="ARBA00014424"/>
    </source>
</evidence>
<evidence type="ECO:0000256" key="5">
    <source>
        <dbReference type="ARBA" id="ARBA00022741"/>
    </source>
</evidence>
<evidence type="ECO:0000256" key="2">
    <source>
        <dbReference type="ARBA" id="ARBA00008020"/>
    </source>
</evidence>
<dbReference type="InterPro" id="IPR054827">
    <property type="entry name" value="thermosome_alpha"/>
</dbReference>
<dbReference type="AlphaFoldDB" id="A0A6J2YK78"/>
<dbReference type="PROSITE" id="PS00751">
    <property type="entry name" value="TCP1_2"/>
    <property type="match status" value="1"/>
</dbReference>
<dbReference type="NCBIfam" id="NF041083">
    <property type="entry name" value="thermosome_beta"/>
    <property type="match status" value="1"/>
</dbReference>
<keyword evidence="6 9" id="KW-0067">ATP-binding</keyword>
<dbReference type="NCBIfam" id="TIGR02340">
    <property type="entry name" value="chap_CCT_alpha"/>
    <property type="match status" value="1"/>
</dbReference>
<dbReference type="Gene3D" id="3.50.7.10">
    <property type="entry name" value="GroEL"/>
    <property type="match status" value="1"/>
</dbReference>
<comment type="subcellular location">
    <subcellularLocation>
        <location evidence="1">Cytoplasm</location>
    </subcellularLocation>
</comment>
<comment type="similarity">
    <text evidence="2 9">Belongs to the TCP-1 chaperonin family.</text>
</comment>
<dbReference type="PANTHER" id="PTHR11353">
    <property type="entry name" value="CHAPERONIN"/>
    <property type="match status" value="1"/>
</dbReference>
<dbReference type="InterPro" id="IPR027410">
    <property type="entry name" value="TCP-1-like_intermed_sf"/>
</dbReference>
<evidence type="ECO:0000256" key="1">
    <source>
        <dbReference type="ARBA" id="ARBA00004496"/>
    </source>
</evidence>
<evidence type="ECO:0000256" key="6">
    <source>
        <dbReference type="ARBA" id="ARBA00022840"/>
    </source>
</evidence>
<dbReference type="Gene3D" id="3.30.260.10">
    <property type="entry name" value="TCP-1-like chaperonin intermediate domain"/>
    <property type="match status" value="1"/>
</dbReference>
<dbReference type="Pfam" id="PF00118">
    <property type="entry name" value="Cpn60_TCP1"/>
    <property type="match status" value="1"/>
</dbReference>
<keyword evidence="5 9" id="KW-0547">Nucleotide-binding</keyword>
<dbReference type="InParanoid" id="A0A6J2YK78"/>
<dbReference type="NCBIfam" id="NF041082">
    <property type="entry name" value="thermosome_alpha"/>
    <property type="match status" value="1"/>
</dbReference>
<dbReference type="GO" id="GO:0051082">
    <property type="term" value="F:unfolded protein binding"/>
    <property type="evidence" value="ECO:0007669"/>
    <property type="project" value="InterPro"/>
</dbReference>
<dbReference type="PRINTS" id="PR00304">
    <property type="entry name" value="TCOMPLEXTCP1"/>
</dbReference>
<sequence>MSILASPLSVAGQRQSGASVRTQNVMAAASIANIVKSSLGPVGLDKMLVDDIGDVTVTNDGATILRLLEVEHPAARVLVELAQLQDEEVGDGTTSVVIIAAELLKNADELVKHKIHPTSIISGYRLACKEACRYIQDHLTIPVEELGKDCIVNVAKTSMSSKIIGADADFFSAMVVDAAYAVKITDVRGNPMYPIKAVNILKAHGCSARESILVQGYALNCTVASQAMPKKIVGAKIACLDFSLQKAKMKMGVQVLINDPEKLEGIRARELDITKERIQKILSTGVNVILTSGGIDDLCLKYFVEAGAMGVRRVKKVDLKRIAKATGATFLTSLSNMDGDESFDASMVGEAAEVYQERVSDDELIIIKTPKQRTAASIILRGPNDFYCDEMERSVHDALCVVKRVLESKTVVVGGGAVEAALSIYLENFATTLSSREQLAIAEFAKSLLVIPKTLAVNAAKDATDLVAKLRAYHNSSQTKVEHAHLKHVGLDLIEGTVKDNKKAGVLEPTISKIKSLKFATEAAITILRIDDMIKLDAQEKGGKNYRQAMESGELYN</sequence>
<dbReference type="Proteomes" id="UP000504635">
    <property type="component" value="Unplaced"/>
</dbReference>
<dbReference type="RefSeq" id="XP_030763691.1">
    <property type="nucleotide sequence ID" value="XM_030907831.1"/>
</dbReference>
<dbReference type="Gene3D" id="1.10.560.10">
    <property type="entry name" value="GroEL-like equatorial domain"/>
    <property type="match status" value="1"/>
</dbReference>
<dbReference type="FunCoup" id="A0A6J2YK78">
    <property type="interactions" value="2041"/>
</dbReference>
<evidence type="ECO:0000313" key="10">
    <source>
        <dbReference type="Proteomes" id="UP000504635"/>
    </source>
</evidence>
<dbReference type="KEGG" id="soy:115888196"/>
<evidence type="ECO:0000256" key="4">
    <source>
        <dbReference type="ARBA" id="ARBA00022490"/>
    </source>
</evidence>
<evidence type="ECO:0000256" key="8">
    <source>
        <dbReference type="ARBA" id="ARBA00030049"/>
    </source>
</evidence>
<evidence type="ECO:0000256" key="7">
    <source>
        <dbReference type="ARBA" id="ARBA00023186"/>
    </source>
</evidence>
<dbReference type="GeneID" id="115888196"/>
<keyword evidence="10" id="KW-1185">Reference proteome</keyword>
<dbReference type="GO" id="GO:0005737">
    <property type="term" value="C:cytoplasm"/>
    <property type="evidence" value="ECO:0007669"/>
    <property type="project" value="UniProtKB-SubCell"/>
</dbReference>
<name>A0A6J2YK78_SITOR</name>
<organism evidence="10 11">
    <name type="scientific">Sitophilus oryzae</name>
    <name type="common">Rice weevil</name>
    <name type="synonym">Curculio oryzae</name>
    <dbReference type="NCBI Taxonomy" id="7048"/>
    <lineage>
        <taxon>Eukaryota</taxon>
        <taxon>Metazoa</taxon>
        <taxon>Ecdysozoa</taxon>
        <taxon>Arthropoda</taxon>
        <taxon>Hexapoda</taxon>
        <taxon>Insecta</taxon>
        <taxon>Pterygota</taxon>
        <taxon>Neoptera</taxon>
        <taxon>Endopterygota</taxon>
        <taxon>Coleoptera</taxon>
        <taxon>Polyphaga</taxon>
        <taxon>Cucujiformia</taxon>
        <taxon>Curculionidae</taxon>
        <taxon>Dryophthorinae</taxon>
        <taxon>Sitophilus</taxon>
    </lineage>
</organism>
<dbReference type="InterPro" id="IPR002194">
    <property type="entry name" value="Chaperonin_TCP-1_CS"/>
</dbReference>
<evidence type="ECO:0000256" key="9">
    <source>
        <dbReference type="RuleBase" id="RU004187"/>
    </source>
</evidence>
<accession>A0A6J2YK78</accession>
<dbReference type="SUPFAM" id="SSF48592">
    <property type="entry name" value="GroEL equatorial domain-like"/>
    <property type="match status" value="1"/>
</dbReference>
<dbReference type="PROSITE" id="PS00995">
    <property type="entry name" value="TCP1_3"/>
    <property type="match status" value="1"/>
</dbReference>
<gene>
    <name evidence="11" type="primary">LOC115888196</name>
</gene>
<dbReference type="PROSITE" id="PS00750">
    <property type="entry name" value="TCP1_1"/>
    <property type="match status" value="1"/>
</dbReference>
<evidence type="ECO:0000313" key="11">
    <source>
        <dbReference type="RefSeq" id="XP_030763691.1"/>
    </source>
</evidence>
<dbReference type="InterPro" id="IPR012715">
    <property type="entry name" value="Chap_CCT_alpha"/>
</dbReference>
<dbReference type="SUPFAM" id="SSF54849">
    <property type="entry name" value="GroEL-intermediate domain like"/>
    <property type="match status" value="1"/>
</dbReference>
<dbReference type="GO" id="GO:0140662">
    <property type="term" value="F:ATP-dependent protein folding chaperone"/>
    <property type="evidence" value="ECO:0007669"/>
    <property type="project" value="InterPro"/>
</dbReference>
<dbReference type="SUPFAM" id="SSF52029">
    <property type="entry name" value="GroEL apical domain-like"/>
    <property type="match status" value="1"/>
</dbReference>
<dbReference type="GO" id="GO:0005524">
    <property type="term" value="F:ATP binding"/>
    <property type="evidence" value="ECO:0007669"/>
    <property type="project" value="UniProtKB-KW"/>
</dbReference>
<dbReference type="FunFam" id="1.10.560.10:FF:000070">
    <property type="entry name" value="Uncharacterized protein"/>
    <property type="match status" value="1"/>
</dbReference>
<dbReference type="InterPro" id="IPR053374">
    <property type="entry name" value="TCP-1_chaperonin"/>
</dbReference>
<keyword evidence="4" id="KW-0963">Cytoplasm</keyword>
<dbReference type="InterPro" id="IPR027409">
    <property type="entry name" value="GroEL-like_apical_dom_sf"/>
</dbReference>